<reference evidence="2 3" key="1">
    <citation type="submission" date="2023-09" db="EMBL/GenBank/DDBJ databases">
        <authorList>
            <person name="Rey-Velasco X."/>
        </authorList>
    </citation>
    <scope>NUCLEOTIDE SEQUENCE [LARGE SCALE GENOMIC DNA]</scope>
    <source>
        <strain evidence="2 3">P385</strain>
    </source>
</reference>
<dbReference type="RefSeq" id="WP_311658325.1">
    <property type="nucleotide sequence ID" value="NZ_JAVRHY010000005.1"/>
</dbReference>
<dbReference type="InterPro" id="IPR005186">
    <property type="entry name" value="FlaG"/>
</dbReference>
<feature type="compositionally biased region" description="Low complexity" evidence="1">
    <location>
        <begin position="26"/>
        <end position="37"/>
    </location>
</feature>
<dbReference type="SUPFAM" id="SSF160214">
    <property type="entry name" value="FlaG-like"/>
    <property type="match status" value="1"/>
</dbReference>
<dbReference type="InterPro" id="IPR035924">
    <property type="entry name" value="FlaG-like_sf"/>
</dbReference>
<keyword evidence="2" id="KW-0966">Cell projection</keyword>
<evidence type="ECO:0000313" key="2">
    <source>
        <dbReference type="EMBL" id="MDT0618236.1"/>
    </source>
</evidence>
<name>A0ABU3B6Z9_9GAMM</name>
<comment type="caution">
    <text evidence="2">The sequence shown here is derived from an EMBL/GenBank/DDBJ whole genome shotgun (WGS) entry which is preliminary data.</text>
</comment>
<gene>
    <name evidence="2" type="ORF">RM531_07095</name>
</gene>
<organism evidence="2 3">
    <name type="scientific">Spectribacter acetivorans</name>
    <dbReference type="NCBI Taxonomy" id="3075603"/>
    <lineage>
        <taxon>Bacteria</taxon>
        <taxon>Pseudomonadati</taxon>
        <taxon>Pseudomonadota</taxon>
        <taxon>Gammaproteobacteria</taxon>
        <taxon>Salinisphaerales</taxon>
        <taxon>Salinisphaeraceae</taxon>
        <taxon>Spectribacter</taxon>
    </lineage>
</organism>
<keyword evidence="2" id="KW-0969">Cilium</keyword>
<proteinExistence type="predicted"/>
<feature type="region of interest" description="Disordered" evidence="1">
    <location>
        <begin position="1"/>
        <end position="37"/>
    </location>
</feature>
<dbReference type="PANTHER" id="PTHR37166:SF1">
    <property type="entry name" value="PROTEIN FLAG"/>
    <property type="match status" value="1"/>
</dbReference>
<keyword evidence="3" id="KW-1185">Reference proteome</keyword>
<protein>
    <submittedName>
        <fullName evidence="2">Flagellar protein FlaG</fullName>
    </submittedName>
</protein>
<evidence type="ECO:0000256" key="1">
    <source>
        <dbReference type="SAM" id="MobiDB-lite"/>
    </source>
</evidence>
<dbReference type="Gene3D" id="3.30.160.170">
    <property type="entry name" value="FlaG-like"/>
    <property type="match status" value="1"/>
</dbReference>
<dbReference type="Proteomes" id="UP001259982">
    <property type="component" value="Unassembled WGS sequence"/>
</dbReference>
<feature type="compositionally biased region" description="Basic and acidic residues" evidence="1">
    <location>
        <begin position="12"/>
        <end position="21"/>
    </location>
</feature>
<accession>A0ABU3B6Z9</accession>
<dbReference type="PANTHER" id="PTHR37166">
    <property type="entry name" value="PROTEIN FLAG"/>
    <property type="match status" value="1"/>
</dbReference>
<dbReference type="EMBL" id="JAVRHY010000005">
    <property type="protein sequence ID" value="MDT0618236.1"/>
    <property type="molecule type" value="Genomic_DNA"/>
</dbReference>
<dbReference type="Pfam" id="PF03646">
    <property type="entry name" value="FlaG"/>
    <property type="match status" value="1"/>
</dbReference>
<evidence type="ECO:0000313" key="3">
    <source>
        <dbReference type="Proteomes" id="UP001259982"/>
    </source>
</evidence>
<sequence>MTDSIEPLTAIDWHRPWRDPRPLQNGPLAAPRAGAGPAESELALGSAVAMINADLVGRDTALRFQMDDTLNRVIVSVIDEQTGDVLRQLPPEEVLSVARRLAAGDARVLDTMA</sequence>
<keyword evidence="2" id="KW-0282">Flagellum</keyword>